<dbReference type="InterPro" id="IPR007329">
    <property type="entry name" value="FMN-bd"/>
</dbReference>
<dbReference type="Pfam" id="PF04205">
    <property type="entry name" value="FMN_bind"/>
    <property type="match status" value="1"/>
</dbReference>
<comment type="caution">
    <text evidence="3">The sequence shown here is derived from an EMBL/GenBank/DDBJ whole genome shotgun (WGS) entry which is preliminary data.</text>
</comment>
<protein>
    <submittedName>
        <fullName evidence="3">FMN-binding protein</fullName>
    </submittedName>
</protein>
<feature type="domain" description="FMN-binding" evidence="2">
    <location>
        <begin position="67"/>
        <end position="150"/>
    </location>
</feature>
<name>A0AB36JKM8_9BACL</name>
<dbReference type="SMART" id="SM00900">
    <property type="entry name" value="FMN_bind"/>
    <property type="match status" value="1"/>
</dbReference>
<evidence type="ECO:0000313" key="4">
    <source>
        <dbReference type="Proteomes" id="UP000187323"/>
    </source>
</evidence>
<feature type="transmembrane region" description="Helical" evidence="1">
    <location>
        <begin position="12"/>
        <end position="35"/>
    </location>
</feature>
<keyword evidence="1" id="KW-0472">Membrane</keyword>
<accession>A0AB36JKM8</accession>
<gene>
    <name evidence="3" type="ORF">BSK47_06580</name>
</gene>
<keyword evidence="1" id="KW-0812">Transmembrane</keyword>
<dbReference type="Gene3D" id="3.90.1010.20">
    <property type="match status" value="1"/>
</dbReference>
<keyword evidence="1" id="KW-1133">Transmembrane helix</keyword>
<proteinExistence type="predicted"/>
<evidence type="ECO:0000259" key="2">
    <source>
        <dbReference type="SMART" id="SM00900"/>
    </source>
</evidence>
<evidence type="ECO:0000256" key="1">
    <source>
        <dbReference type="SAM" id="Phobius"/>
    </source>
</evidence>
<dbReference type="Proteomes" id="UP000187323">
    <property type="component" value="Unassembled WGS sequence"/>
</dbReference>
<sequence length="153" mass="16569">MSKRRGKKRKFNKWIIVLSILCGITVIGWIGGILLSAPGRHEVQQLTINAIDIQKLREGSYVGEYIGIKDHSRDTKVKATISAGRLSDIKILKGALDKTGNPAELKGGLSIGDLFGHVIESQSLQVDVISGATLTSKTHLKALENALLQAETK</sequence>
<organism evidence="3 4">
    <name type="scientific">Paenibacillus odorifer</name>
    <dbReference type="NCBI Taxonomy" id="189426"/>
    <lineage>
        <taxon>Bacteria</taxon>
        <taxon>Bacillati</taxon>
        <taxon>Bacillota</taxon>
        <taxon>Bacilli</taxon>
        <taxon>Bacillales</taxon>
        <taxon>Paenibacillaceae</taxon>
        <taxon>Paenibacillus</taxon>
    </lineage>
</organism>
<dbReference type="GO" id="GO:0016020">
    <property type="term" value="C:membrane"/>
    <property type="evidence" value="ECO:0007669"/>
    <property type="project" value="InterPro"/>
</dbReference>
<reference evidence="3 4" key="1">
    <citation type="submission" date="2016-10" db="EMBL/GenBank/DDBJ databases">
        <title>Paenibacillus species isolates.</title>
        <authorList>
            <person name="Beno S.M."/>
        </authorList>
    </citation>
    <scope>NUCLEOTIDE SEQUENCE [LARGE SCALE GENOMIC DNA]</scope>
    <source>
        <strain evidence="3 4">FSL H7-0918</strain>
    </source>
</reference>
<dbReference type="RefSeq" id="WP_076133981.1">
    <property type="nucleotide sequence ID" value="NZ_DALZAY010000012.1"/>
</dbReference>
<dbReference type="GO" id="GO:0010181">
    <property type="term" value="F:FMN binding"/>
    <property type="evidence" value="ECO:0007669"/>
    <property type="project" value="InterPro"/>
</dbReference>
<dbReference type="EMBL" id="MPTO01000005">
    <property type="protein sequence ID" value="OME22568.1"/>
    <property type="molecule type" value="Genomic_DNA"/>
</dbReference>
<dbReference type="AlphaFoldDB" id="A0AB36JKM8"/>
<evidence type="ECO:0000313" key="3">
    <source>
        <dbReference type="EMBL" id="OME22568.1"/>
    </source>
</evidence>